<dbReference type="InterPro" id="IPR008963">
    <property type="entry name" value="Purple_acid_Pase-like_N"/>
</dbReference>
<evidence type="ECO:0000256" key="1">
    <source>
        <dbReference type="ARBA" id="ARBA00022729"/>
    </source>
</evidence>
<feature type="compositionally biased region" description="Polar residues" evidence="2">
    <location>
        <begin position="457"/>
        <end position="466"/>
    </location>
</feature>
<dbReference type="Gene3D" id="2.60.40.10">
    <property type="entry name" value="Immunoglobulins"/>
    <property type="match status" value="6"/>
</dbReference>
<dbReference type="Gene3D" id="2.60.40.380">
    <property type="entry name" value="Purple acid phosphatase-like, N-terminal"/>
    <property type="match status" value="4"/>
</dbReference>
<proteinExistence type="predicted"/>
<feature type="domain" description="Fibronectin type-III" evidence="3">
    <location>
        <begin position="1391"/>
        <end position="1478"/>
    </location>
</feature>
<feature type="compositionally biased region" description="Low complexity" evidence="2">
    <location>
        <begin position="715"/>
        <end position="724"/>
    </location>
</feature>
<feature type="region of interest" description="Disordered" evidence="2">
    <location>
        <begin position="441"/>
        <end position="466"/>
    </location>
</feature>
<protein>
    <recommendedName>
        <fullName evidence="3">Fibronectin type-III domain-containing protein</fullName>
    </recommendedName>
</protein>
<feature type="domain" description="Fibronectin type-III" evidence="3">
    <location>
        <begin position="811"/>
        <end position="918"/>
    </location>
</feature>
<feature type="region of interest" description="Disordered" evidence="2">
    <location>
        <begin position="882"/>
        <end position="917"/>
    </location>
</feature>
<dbReference type="InterPro" id="IPR015914">
    <property type="entry name" value="PAPs_N"/>
</dbReference>
<feature type="domain" description="Fibronectin type-III" evidence="3">
    <location>
        <begin position="1206"/>
        <end position="1298"/>
    </location>
</feature>
<dbReference type="PANTHER" id="PTHR22953">
    <property type="entry name" value="ACID PHOSPHATASE RELATED"/>
    <property type="match status" value="1"/>
</dbReference>
<dbReference type="SMART" id="SM00060">
    <property type="entry name" value="FN3"/>
    <property type="match status" value="10"/>
</dbReference>
<dbReference type="InterPro" id="IPR036116">
    <property type="entry name" value="FN3_sf"/>
</dbReference>
<accession>A0A2M8C5D3</accession>
<comment type="caution">
    <text evidence="4">The sequence shown here is derived from an EMBL/GenBank/DDBJ whole genome shotgun (WGS) entry which is preliminary data.</text>
</comment>
<dbReference type="GO" id="GO:0046872">
    <property type="term" value="F:metal ion binding"/>
    <property type="evidence" value="ECO:0007669"/>
    <property type="project" value="InterPro"/>
</dbReference>
<gene>
    <name evidence="4" type="ORF">CO101_02255</name>
</gene>
<feature type="compositionally biased region" description="Low complexity" evidence="2">
    <location>
        <begin position="441"/>
        <end position="455"/>
    </location>
</feature>
<evidence type="ECO:0000256" key="2">
    <source>
        <dbReference type="SAM" id="MobiDB-lite"/>
    </source>
</evidence>
<feature type="domain" description="Fibronectin type-III" evidence="3">
    <location>
        <begin position="1299"/>
        <end position="1389"/>
    </location>
</feature>
<feature type="domain" description="Fibronectin type-III" evidence="3">
    <location>
        <begin position="716"/>
        <end position="809"/>
    </location>
</feature>
<name>A0A2M8C5D3_9BACT</name>
<organism evidence="4 5">
    <name type="scientific">Candidatus Berkelbacteria bacterium CG_4_9_14_3_um_filter_39_23</name>
    <dbReference type="NCBI Taxonomy" id="1974508"/>
    <lineage>
        <taxon>Bacteria</taxon>
        <taxon>Candidatus Berkelbacteria</taxon>
    </lineage>
</organism>
<dbReference type="InterPro" id="IPR003961">
    <property type="entry name" value="FN3_dom"/>
</dbReference>
<dbReference type="Pfam" id="PF16656">
    <property type="entry name" value="Pur_ac_phosph_N"/>
    <property type="match status" value="3"/>
</dbReference>
<dbReference type="EMBL" id="PFTZ01000063">
    <property type="protein sequence ID" value="PJB51381.1"/>
    <property type="molecule type" value="Genomic_DNA"/>
</dbReference>
<evidence type="ECO:0000313" key="5">
    <source>
        <dbReference type="Proteomes" id="UP000229421"/>
    </source>
</evidence>
<dbReference type="InterPro" id="IPR039331">
    <property type="entry name" value="PAPs-like"/>
</dbReference>
<dbReference type="PANTHER" id="PTHR22953:SF153">
    <property type="entry name" value="PURPLE ACID PHOSPHATASE"/>
    <property type="match status" value="1"/>
</dbReference>
<evidence type="ECO:0000313" key="4">
    <source>
        <dbReference type="EMBL" id="PJB51381.1"/>
    </source>
</evidence>
<dbReference type="CDD" id="cd00063">
    <property type="entry name" value="FN3"/>
    <property type="match status" value="1"/>
</dbReference>
<evidence type="ECO:0000259" key="3">
    <source>
        <dbReference type="PROSITE" id="PS50853"/>
    </source>
</evidence>
<sequence>MSGTAIFINTTTDDAFVYKTFSLEAATGTDLNQADTSDGVFFFHNFTLGDGSNVATLYPLPAGSSPTSFGPTLNLTGNLMVAANSTIAGNGLGYNAGLTTANGYGPGNGVYDAVNGAGSGGGHGGAGGNTAAGGGNGGDAYDSATNPTLIGSGGGGGSGGWWGGDGGGAITTVSAGQVNIAGTINMGGNNSPQYRGGGGAGGTVNISANTIIGAGSVSANGGTGGNDGGSGGGGGRIAMYYITSSSYSGTRTVAGGSGSANAGATGTNYLYAEAVSTPVSVDGVAVAGSPTASGTSPAFIVTPTEAASNPMNVKIQIATDSGFTANVQTFDQSSSGTGWTNANTTPYATGTSVTYTVQSPLTAKTTYFWRTSAKAPAGMNDWGDWSTTYSFLTNAKPQITSFTASQDSAGLVNISYTLSDEDDSSATVSFQYWDGAQYQEATTTTGEGSKTSGASPGTDQTGTWTGKTDYNTQYSTGMKIQITADDGNIGGSNTAESSIFTFDTTNPSISSFVIAGDATYTNSASVTHTISSSDNTAQQMQFSNDNSTWGTATNSSGVVTDSGTYETYGASKTGWYLTVGDDGTRTVYLRIKDAKGNTSTSSDTISLNLQNPTTPTGVDIIDVSTAGGPYRHFLTWTANADGDFASYKVQQKIDAGAYADIATITNQATDYYLDTSLSTSSTYYYKIKVTDTGTNTATSSEVSNQPASADVTSPTITNTPSAGSTTTITTTITWTTSEASNSIVDYGDTTAYGDSDGDSAESVTSHSVALSGLSPGTLYYFQVKSRDSAGNEGSADNTGAGYTFTTTSAPAISSVSAGAPGQTSATITWTTTTNSDSLVEWGATATPDSTWKTVGNRAESVASHSVAITGLSQSTTHYFQIKSRDSEGNQTTDNNGGSYYSFGTSSDSTSPTITTSPTASNVLNESAIITWVTDEASTTQISYSTSNGFVWGAGTTSTLKSETDYNHTVSLTGLTRNTAYYVLARSLDSSSNPVTSSQITFTTTGDATDPVISLAIAESLTETTAVISWLTDESATSGVQYGTVSTSLNLSTAVDTKLNRTHRVELSGLTAGQVYYFAVVSLDANNNSASLAYTDDNNLTFITLTTPSVSNVAFADASASSATISWQTNVSGDSVVEYGADQSLLLGSQGNPLDLTSAHSVALAGLTSQTTYYFRVKSVDANGNSAYSEISSFATLADTSSSDIVAPSIGGDSPAISREAHQATITWLTDELSNSIVRYGATSALGAETGKDDSVKEHSITLAGLNPDTRYYFEIRSKDATGNVGAKSDLTFTTKAEGAISNVEVNDLTLSSAIVGWSTNIVTSSVFRYGADKNMSQQIIDQSLGSATTHTIRLSGLDEGTKYYYQVAGVDEDGNAVVSDQYQFSTLPLPKVTEVKLDEVLATNATISWQTNVPTTSLVGFGTNIPNQDQGSSDSLASHKVVLQALTPNTKYNYQIKSTDQYGNIATSEVYSLTTKADVYAPQISKVKSEISTVGAGEGARVQAIITWVTDEPSTSQISYGVGVTSGDFAQKTPLDENYNLSHVVIIKNLLPSTSYRFQAVSSDETANQATSSDYTILTPEKEDSTLQVIIKLLEETFSFIPSIMKK</sequence>
<dbReference type="InterPro" id="IPR013783">
    <property type="entry name" value="Ig-like_fold"/>
</dbReference>
<dbReference type="SUPFAM" id="SSF49265">
    <property type="entry name" value="Fibronectin type III"/>
    <property type="match status" value="2"/>
</dbReference>
<dbReference type="SUPFAM" id="SSF49363">
    <property type="entry name" value="Purple acid phosphatase, N-terminal domain"/>
    <property type="match status" value="5"/>
</dbReference>
<feature type="compositionally biased region" description="Polar residues" evidence="2">
    <location>
        <begin position="888"/>
        <end position="903"/>
    </location>
</feature>
<feature type="domain" description="Fibronectin type-III" evidence="3">
    <location>
        <begin position="1108"/>
        <end position="1198"/>
    </location>
</feature>
<dbReference type="PROSITE" id="PS50853">
    <property type="entry name" value="FN3"/>
    <property type="match status" value="6"/>
</dbReference>
<keyword evidence="1" id="KW-0732">Signal</keyword>
<reference evidence="5" key="1">
    <citation type="submission" date="2017-09" db="EMBL/GenBank/DDBJ databases">
        <title>Depth-based differentiation of microbial function through sediment-hosted aquifers and enrichment of novel symbionts in the deep terrestrial subsurface.</title>
        <authorList>
            <person name="Probst A.J."/>
            <person name="Ladd B."/>
            <person name="Jarett J.K."/>
            <person name="Geller-Mcgrath D.E."/>
            <person name="Sieber C.M.K."/>
            <person name="Emerson J.B."/>
            <person name="Anantharaman K."/>
            <person name="Thomas B.C."/>
            <person name="Malmstrom R."/>
            <person name="Stieglmeier M."/>
            <person name="Klingl A."/>
            <person name="Woyke T."/>
            <person name="Ryan C.M."/>
            <person name="Banfield J.F."/>
        </authorList>
    </citation>
    <scope>NUCLEOTIDE SEQUENCE [LARGE SCALE GENOMIC DNA]</scope>
</reference>
<feature type="region of interest" description="Disordered" evidence="2">
    <location>
        <begin position="695"/>
        <end position="724"/>
    </location>
</feature>
<dbReference type="Proteomes" id="UP000229421">
    <property type="component" value="Unassembled WGS sequence"/>
</dbReference>
<dbReference type="GO" id="GO:0003993">
    <property type="term" value="F:acid phosphatase activity"/>
    <property type="evidence" value="ECO:0007669"/>
    <property type="project" value="InterPro"/>
</dbReference>
<feature type="compositionally biased region" description="Polar residues" evidence="2">
    <location>
        <begin position="695"/>
        <end position="714"/>
    </location>
</feature>
<feature type="compositionally biased region" description="Low complexity" evidence="2">
    <location>
        <begin position="904"/>
        <end position="917"/>
    </location>
</feature>